<evidence type="ECO:0000259" key="1">
    <source>
        <dbReference type="PROSITE" id="PS51186"/>
    </source>
</evidence>
<dbReference type="InterPro" id="IPR016181">
    <property type="entry name" value="Acyl_CoA_acyltransferase"/>
</dbReference>
<dbReference type="RefSeq" id="WP_188542353.1">
    <property type="nucleotide sequence ID" value="NZ_BMFT01000006.1"/>
</dbReference>
<name>A0ABQ1YWM2_9BACL</name>
<organism evidence="2 3">
    <name type="scientific">Paenibacillus segetis</name>
    <dbReference type="NCBI Taxonomy" id="1325360"/>
    <lineage>
        <taxon>Bacteria</taxon>
        <taxon>Bacillati</taxon>
        <taxon>Bacillota</taxon>
        <taxon>Bacilli</taxon>
        <taxon>Bacillales</taxon>
        <taxon>Paenibacillaceae</taxon>
        <taxon>Paenibacillus</taxon>
    </lineage>
</organism>
<evidence type="ECO:0000313" key="2">
    <source>
        <dbReference type="EMBL" id="GGH38798.1"/>
    </source>
</evidence>
<comment type="caution">
    <text evidence="2">The sequence shown here is derived from an EMBL/GenBank/DDBJ whole genome shotgun (WGS) entry which is preliminary data.</text>
</comment>
<evidence type="ECO:0000313" key="3">
    <source>
        <dbReference type="Proteomes" id="UP000659344"/>
    </source>
</evidence>
<sequence length="153" mass="16983">MIIPLSLHDHEVVEQVWSLQHTAYRLEALAVGLMEYPPLPDTFESLRNSTEQFYGYYAEEEGELLGAIATTSSIPSTLGITRLMVHPNYFRQGIGSALLNYVISEHSEMKTIAVTAGTLNVPAVSLYRQYGFIPCGAMMAAPGVELTRFQLTR</sequence>
<dbReference type="InterPro" id="IPR000182">
    <property type="entry name" value="GNAT_dom"/>
</dbReference>
<feature type="domain" description="N-acetyltransferase" evidence="1">
    <location>
        <begin position="3"/>
        <end position="153"/>
    </location>
</feature>
<gene>
    <name evidence="2" type="ORF">GCM10008013_47120</name>
</gene>
<dbReference type="PROSITE" id="PS51186">
    <property type="entry name" value="GNAT"/>
    <property type="match status" value="1"/>
</dbReference>
<dbReference type="CDD" id="cd04301">
    <property type="entry name" value="NAT_SF"/>
    <property type="match status" value="1"/>
</dbReference>
<dbReference type="SUPFAM" id="SSF55729">
    <property type="entry name" value="Acyl-CoA N-acyltransferases (Nat)"/>
    <property type="match status" value="1"/>
</dbReference>
<dbReference type="Pfam" id="PF00583">
    <property type="entry name" value="Acetyltransf_1"/>
    <property type="match status" value="1"/>
</dbReference>
<reference evidence="3" key="1">
    <citation type="journal article" date="2019" name="Int. J. Syst. Evol. Microbiol.">
        <title>The Global Catalogue of Microorganisms (GCM) 10K type strain sequencing project: providing services to taxonomists for standard genome sequencing and annotation.</title>
        <authorList>
            <consortium name="The Broad Institute Genomics Platform"/>
            <consortium name="The Broad Institute Genome Sequencing Center for Infectious Disease"/>
            <person name="Wu L."/>
            <person name="Ma J."/>
        </authorList>
    </citation>
    <scope>NUCLEOTIDE SEQUENCE [LARGE SCALE GENOMIC DNA]</scope>
    <source>
        <strain evidence="3">CGMCC 1.12769</strain>
    </source>
</reference>
<protein>
    <recommendedName>
        <fullName evidence="1">N-acetyltransferase domain-containing protein</fullName>
    </recommendedName>
</protein>
<dbReference type="Proteomes" id="UP000659344">
    <property type="component" value="Unassembled WGS sequence"/>
</dbReference>
<keyword evidence="3" id="KW-1185">Reference proteome</keyword>
<accession>A0ABQ1YWM2</accession>
<dbReference type="EMBL" id="BMFT01000006">
    <property type="protein sequence ID" value="GGH38798.1"/>
    <property type="molecule type" value="Genomic_DNA"/>
</dbReference>
<dbReference type="Gene3D" id="3.40.630.30">
    <property type="match status" value="1"/>
</dbReference>
<proteinExistence type="predicted"/>